<feature type="signal peptide" evidence="2">
    <location>
        <begin position="1"/>
        <end position="24"/>
    </location>
</feature>
<dbReference type="Proteomes" id="UP000184111">
    <property type="component" value="Unassembled WGS sequence"/>
</dbReference>
<keyword evidence="4" id="KW-1185">Reference proteome</keyword>
<dbReference type="OrthoDB" id="3226017at2"/>
<dbReference type="STRING" id="310782.SAMN05216499_102149"/>
<reference evidence="3 4" key="1">
    <citation type="submission" date="2016-11" db="EMBL/GenBank/DDBJ databases">
        <authorList>
            <person name="Jaros S."/>
            <person name="Januszkiewicz K."/>
            <person name="Wedrychowicz H."/>
        </authorList>
    </citation>
    <scope>NUCLEOTIDE SEQUENCE [LARGE SCALE GENOMIC DNA]</scope>
    <source>
        <strain evidence="3 4">CGMCC 4.2025</strain>
    </source>
</reference>
<evidence type="ECO:0000256" key="2">
    <source>
        <dbReference type="SAM" id="SignalP"/>
    </source>
</evidence>
<evidence type="ECO:0000313" key="4">
    <source>
        <dbReference type="Proteomes" id="UP000184111"/>
    </source>
</evidence>
<dbReference type="Gene3D" id="3.40.190.10">
    <property type="entry name" value="Periplasmic binding protein-like II"/>
    <property type="match status" value="1"/>
</dbReference>
<name>A0A1M6WLG1_9ACTN</name>
<protein>
    <submittedName>
        <fullName evidence="3">Cellobiose-binding protein</fullName>
    </submittedName>
</protein>
<dbReference type="InterPro" id="IPR050490">
    <property type="entry name" value="Bact_solute-bd_prot1"/>
</dbReference>
<evidence type="ECO:0000313" key="3">
    <source>
        <dbReference type="EMBL" id="SHK94612.1"/>
    </source>
</evidence>
<feature type="region of interest" description="Disordered" evidence="1">
    <location>
        <begin position="29"/>
        <end position="48"/>
    </location>
</feature>
<feature type="chain" id="PRO_5038654950" evidence="2">
    <location>
        <begin position="25"/>
        <end position="453"/>
    </location>
</feature>
<organism evidence="3 4">
    <name type="scientific">Actinacidiphila paucisporea</name>
    <dbReference type="NCBI Taxonomy" id="310782"/>
    <lineage>
        <taxon>Bacteria</taxon>
        <taxon>Bacillati</taxon>
        <taxon>Actinomycetota</taxon>
        <taxon>Actinomycetes</taxon>
        <taxon>Kitasatosporales</taxon>
        <taxon>Streptomycetaceae</taxon>
        <taxon>Actinacidiphila</taxon>
    </lineage>
</organism>
<accession>A0A1M6WLG1</accession>
<dbReference type="PANTHER" id="PTHR43649:SF32">
    <property type="entry name" value="SUGAR BINDING SECRETED PROTEIN"/>
    <property type="match status" value="1"/>
</dbReference>
<evidence type="ECO:0000256" key="1">
    <source>
        <dbReference type="SAM" id="MobiDB-lite"/>
    </source>
</evidence>
<keyword evidence="2" id="KW-0732">Signal</keyword>
<dbReference type="EMBL" id="FRBI01000002">
    <property type="protein sequence ID" value="SHK94612.1"/>
    <property type="molecule type" value="Genomic_DNA"/>
</dbReference>
<dbReference type="SUPFAM" id="SSF53850">
    <property type="entry name" value="Periplasmic binding protein-like II"/>
    <property type="match status" value="1"/>
</dbReference>
<proteinExistence type="predicted"/>
<dbReference type="PROSITE" id="PS51257">
    <property type="entry name" value="PROKAR_LIPOPROTEIN"/>
    <property type="match status" value="1"/>
</dbReference>
<sequence>MRTSGRTRKTAVIAVAGLAACATLITGCSSDSKKDDKGSSGSSSSSSTEKITLHVGDFGSFGYDDKTGAALYAEYHKLHPNITIVEDAVADGQQYWNSLKLHLTQNSGLDDIQAIEVGYIGLAIQPNLASKFVDFKTVDGFKAEDWLPYKEKQATTSDGKVIGVGTDAGPTAICYNKDAFQKAGLPTDRDTLAANWNGDWQKFIDLGKQFAASKTAPKGMKFSDSGSGLFNAVLASQPTQYSDASGKLIYDTSAGVKTAWNIATEAVQDGLTAGYQQLDPANAWAAAFKTGKFATVTCPSWMVGLVATNSGDAGKGKWDVAAPPQVGNWGGSFLAVPKSGKHVKEATALAQWLTASAQEIKVFQKFGNIPSSTQALSDPAVQNLVNPYFPSTPMGKIFASAAKNITPAPIGPWDGNVKDIITKNGILDMEKRGTAKDKAWSNAVNQIKDTVVQ</sequence>
<dbReference type="PANTHER" id="PTHR43649">
    <property type="entry name" value="ARABINOSE-BINDING PROTEIN-RELATED"/>
    <property type="match status" value="1"/>
</dbReference>
<dbReference type="AlphaFoldDB" id="A0A1M6WLG1"/>
<dbReference type="RefSeq" id="WP_073493745.1">
    <property type="nucleotide sequence ID" value="NZ_FRBI01000002.1"/>
</dbReference>
<gene>
    <name evidence="3" type="ORF">SAMN05216499_102149</name>
</gene>